<gene>
    <name evidence="10" type="ORF">PF002_g27928</name>
</gene>
<keyword evidence="4 8" id="KW-0378">Hydrolase</keyword>
<feature type="chain" id="PRO_5025718430" description="Pectinesterase" evidence="8">
    <location>
        <begin position="20"/>
        <end position="316"/>
    </location>
</feature>
<keyword evidence="8" id="KW-0732">Signal</keyword>
<evidence type="ECO:0000313" key="10">
    <source>
        <dbReference type="EMBL" id="KAE9179015.1"/>
    </source>
</evidence>
<dbReference type="PANTHER" id="PTHR31321:SF57">
    <property type="entry name" value="PECTINESTERASE 53-RELATED"/>
    <property type="match status" value="1"/>
</dbReference>
<evidence type="ECO:0000313" key="11">
    <source>
        <dbReference type="Proteomes" id="UP000440367"/>
    </source>
</evidence>
<dbReference type="PANTHER" id="PTHR31321">
    <property type="entry name" value="ACYL-COA THIOESTER HYDROLASE YBHC-RELATED"/>
    <property type="match status" value="1"/>
</dbReference>
<evidence type="ECO:0000256" key="6">
    <source>
        <dbReference type="ARBA" id="ARBA00047928"/>
    </source>
</evidence>
<dbReference type="InterPro" id="IPR033131">
    <property type="entry name" value="Pectinesterase_Asp_AS"/>
</dbReference>
<dbReference type="EMBL" id="QXGD01003279">
    <property type="protein sequence ID" value="KAE9179015.1"/>
    <property type="molecule type" value="Genomic_DNA"/>
</dbReference>
<dbReference type="InterPro" id="IPR011050">
    <property type="entry name" value="Pectin_lyase_fold/virulence"/>
</dbReference>
<dbReference type="Proteomes" id="UP000440367">
    <property type="component" value="Unassembled WGS sequence"/>
</dbReference>
<comment type="similarity">
    <text evidence="2">Belongs to the pectinesterase family.</text>
</comment>
<feature type="signal peptide" evidence="8">
    <location>
        <begin position="1"/>
        <end position="19"/>
    </location>
</feature>
<dbReference type="GO" id="GO:0045490">
    <property type="term" value="P:pectin catabolic process"/>
    <property type="evidence" value="ECO:0007669"/>
    <property type="project" value="UniProtKB-UniRule"/>
</dbReference>
<dbReference type="InterPro" id="IPR000070">
    <property type="entry name" value="Pectinesterase_cat"/>
</dbReference>
<evidence type="ECO:0000256" key="2">
    <source>
        <dbReference type="ARBA" id="ARBA00008891"/>
    </source>
</evidence>
<protein>
    <recommendedName>
        <fullName evidence="3 8">Pectinesterase</fullName>
        <ecNumber evidence="3 8">3.1.1.11</ecNumber>
    </recommendedName>
</protein>
<comment type="catalytic activity">
    <reaction evidence="6 8">
        <text>[(1-&gt;4)-alpha-D-galacturonosyl methyl ester](n) + n H2O = [(1-&gt;4)-alpha-D-galacturonosyl](n) + n methanol + n H(+)</text>
        <dbReference type="Rhea" id="RHEA:22380"/>
        <dbReference type="Rhea" id="RHEA-COMP:14570"/>
        <dbReference type="Rhea" id="RHEA-COMP:14573"/>
        <dbReference type="ChEBI" id="CHEBI:15377"/>
        <dbReference type="ChEBI" id="CHEBI:15378"/>
        <dbReference type="ChEBI" id="CHEBI:17790"/>
        <dbReference type="ChEBI" id="CHEBI:140522"/>
        <dbReference type="ChEBI" id="CHEBI:140523"/>
        <dbReference type="EC" id="3.1.1.11"/>
    </reaction>
</comment>
<proteinExistence type="inferred from homology"/>
<evidence type="ECO:0000256" key="7">
    <source>
        <dbReference type="PROSITE-ProRule" id="PRU10040"/>
    </source>
</evidence>
<dbReference type="GO" id="GO:0030599">
    <property type="term" value="F:pectinesterase activity"/>
    <property type="evidence" value="ECO:0007669"/>
    <property type="project" value="UniProtKB-UniRule"/>
</dbReference>
<dbReference type="EC" id="3.1.1.11" evidence="3 8"/>
<evidence type="ECO:0000256" key="3">
    <source>
        <dbReference type="ARBA" id="ARBA00013229"/>
    </source>
</evidence>
<feature type="active site" evidence="7">
    <location>
        <position position="174"/>
    </location>
</feature>
<name>A0A6A3W4L8_9STRA</name>
<dbReference type="Pfam" id="PF01095">
    <property type="entry name" value="Pectinesterase"/>
    <property type="match status" value="1"/>
</dbReference>
<comment type="pathway">
    <text evidence="1 8">Glycan metabolism; pectin degradation; 2-dehydro-3-deoxy-D-gluconate from pectin: step 1/5.</text>
</comment>
<dbReference type="AlphaFoldDB" id="A0A6A3W4L8"/>
<dbReference type="UniPathway" id="UPA00545">
    <property type="reaction ID" value="UER00823"/>
</dbReference>
<comment type="caution">
    <text evidence="10">The sequence shown here is derived from an EMBL/GenBank/DDBJ whole genome shotgun (WGS) entry which is preliminary data.</text>
</comment>
<evidence type="ECO:0000256" key="8">
    <source>
        <dbReference type="RuleBase" id="RU000589"/>
    </source>
</evidence>
<evidence type="ECO:0000259" key="9">
    <source>
        <dbReference type="Pfam" id="PF01095"/>
    </source>
</evidence>
<sequence>MQIFAPLVALAGLASSAQAFAPCSGPNARIQPPVGATVVDASGTHPGSFKTIAEAAAHLPNTTATVEHTLFVYPGVYEEQVTITHAMAQKDVPATVTKNRNDATSTLLLKASDVKIYNLNVANTAGDVGQAIAAKVDGANYGIYACNFTGYQDTLYSNKGPELIAKSYINGAIDFVFGLYAKAWFESCDIEVIGDGCITANGRNNDTNPSEYVFNKANVFGSGKGIGYLGRPWRPYASVVFQNSNISDVINSDGWQKWNGDNNTTNVYFKEFNNTGAGAATDKRVPFSGVLNASVPITQILGDNYASQWWVDSKFM</sequence>
<dbReference type="Gene3D" id="2.160.20.10">
    <property type="entry name" value="Single-stranded right-handed beta-helix, Pectin lyase-like"/>
    <property type="match status" value="1"/>
</dbReference>
<evidence type="ECO:0000256" key="4">
    <source>
        <dbReference type="ARBA" id="ARBA00022801"/>
    </source>
</evidence>
<dbReference type="InterPro" id="IPR012334">
    <property type="entry name" value="Pectin_lyas_fold"/>
</dbReference>
<accession>A0A6A3W4L8</accession>
<reference evidence="10 11" key="1">
    <citation type="submission" date="2018-08" db="EMBL/GenBank/DDBJ databases">
        <title>Genomic investigation of the strawberry pathogen Phytophthora fragariae indicates pathogenicity is determined by transcriptional variation in three key races.</title>
        <authorList>
            <person name="Adams T.M."/>
            <person name="Armitage A.D."/>
            <person name="Sobczyk M.K."/>
            <person name="Bates H.J."/>
            <person name="Dunwell J.M."/>
            <person name="Nellist C.F."/>
            <person name="Harrison R.J."/>
        </authorList>
    </citation>
    <scope>NUCLEOTIDE SEQUENCE [LARGE SCALE GENOMIC DNA]</scope>
    <source>
        <strain evidence="10 11">BC-1</strain>
    </source>
</reference>
<feature type="domain" description="Pectinesterase catalytic" evidence="9">
    <location>
        <begin position="46"/>
        <end position="290"/>
    </location>
</feature>
<evidence type="ECO:0000256" key="1">
    <source>
        <dbReference type="ARBA" id="ARBA00005184"/>
    </source>
</evidence>
<evidence type="ECO:0000256" key="5">
    <source>
        <dbReference type="ARBA" id="ARBA00023085"/>
    </source>
</evidence>
<dbReference type="GO" id="GO:0042545">
    <property type="term" value="P:cell wall modification"/>
    <property type="evidence" value="ECO:0007669"/>
    <property type="project" value="UniProtKB-UniRule"/>
</dbReference>
<organism evidence="10 11">
    <name type="scientific">Phytophthora fragariae</name>
    <dbReference type="NCBI Taxonomy" id="53985"/>
    <lineage>
        <taxon>Eukaryota</taxon>
        <taxon>Sar</taxon>
        <taxon>Stramenopiles</taxon>
        <taxon>Oomycota</taxon>
        <taxon>Peronosporomycetes</taxon>
        <taxon>Peronosporales</taxon>
        <taxon>Peronosporaceae</taxon>
        <taxon>Phytophthora</taxon>
    </lineage>
</organism>
<keyword evidence="5 8" id="KW-0063">Aspartyl esterase</keyword>
<dbReference type="SUPFAM" id="SSF51126">
    <property type="entry name" value="Pectin lyase-like"/>
    <property type="match status" value="1"/>
</dbReference>
<dbReference type="PROSITE" id="PS00503">
    <property type="entry name" value="PECTINESTERASE_2"/>
    <property type="match status" value="1"/>
</dbReference>